<evidence type="ECO:0000256" key="3">
    <source>
        <dbReference type="PROSITE-ProRule" id="PRU00221"/>
    </source>
</evidence>
<keyword evidence="2" id="KW-0677">Repeat</keyword>
<dbReference type="Proteomes" id="UP000236290">
    <property type="component" value="Unassembled WGS sequence"/>
</dbReference>
<dbReference type="PANTHER" id="PTHR19848:SF8">
    <property type="entry name" value="F-BOX AND WD REPEAT DOMAIN CONTAINING 7"/>
    <property type="match status" value="1"/>
</dbReference>
<dbReference type="SUPFAM" id="SSF50978">
    <property type="entry name" value="WD40 repeat-like"/>
    <property type="match status" value="1"/>
</dbReference>
<feature type="repeat" description="WD" evidence="3">
    <location>
        <begin position="138"/>
        <end position="179"/>
    </location>
</feature>
<dbReference type="Pfam" id="PF00400">
    <property type="entry name" value="WD40"/>
    <property type="match status" value="5"/>
</dbReference>
<proteinExistence type="predicted"/>
<keyword evidence="1 3" id="KW-0853">WD repeat</keyword>
<dbReference type="InterPro" id="IPR015943">
    <property type="entry name" value="WD40/YVTN_repeat-like_dom_sf"/>
</dbReference>
<feature type="repeat" description="WD" evidence="3">
    <location>
        <begin position="93"/>
        <end position="125"/>
    </location>
</feature>
<dbReference type="PROSITE" id="PS00678">
    <property type="entry name" value="WD_REPEATS_1"/>
    <property type="match status" value="1"/>
</dbReference>
<name>A0A2K0U391_TRIHA</name>
<dbReference type="Gene3D" id="2.130.10.10">
    <property type="entry name" value="YVTN repeat-like/Quinoprotein amine dehydrogenase"/>
    <property type="match status" value="2"/>
</dbReference>
<dbReference type="CDD" id="cd00200">
    <property type="entry name" value="WD40"/>
    <property type="match status" value="1"/>
</dbReference>
<dbReference type="InterPro" id="IPR019775">
    <property type="entry name" value="WD40_repeat_CS"/>
</dbReference>
<feature type="repeat" description="WD" evidence="3">
    <location>
        <begin position="51"/>
        <end position="92"/>
    </location>
</feature>
<dbReference type="PROSITE" id="PS50294">
    <property type="entry name" value="WD_REPEATS_REGION"/>
    <property type="match status" value="3"/>
</dbReference>
<evidence type="ECO:0000313" key="5">
    <source>
        <dbReference type="Proteomes" id="UP000236290"/>
    </source>
</evidence>
<protein>
    <submittedName>
        <fullName evidence="4">Uncharacterized protein</fullName>
    </submittedName>
</protein>
<accession>A0A2K0U391</accession>
<feature type="repeat" description="WD" evidence="3">
    <location>
        <begin position="186"/>
        <end position="220"/>
    </location>
</feature>
<gene>
    <name evidence="4" type="ORF">THARTR1_07463</name>
</gene>
<dbReference type="InterPro" id="IPR020472">
    <property type="entry name" value="WD40_PAC1"/>
</dbReference>
<sequence>MSKDMKVLGEPVRDDRISCIAMSPDGKYLASTSGKDIHLWDGMTGMPMEHHELSQDGVTSISFSPDGKSLVSSSRDGLVKVWDVASGSVYRTFKGHSNWVSFATFSFGGASIASASDDRTVRIWSCLSEAEGGVARVLRGHKSHVKTVAFSPDGRSLVSGDDDSIMIIWDRESRRPKKKVTVSGKIIDVSFSQDSSKIVSRSDDCKIWIWDSNTGALIQGPIEAFKPNRYIGFNLRMPEYILTECGVDLSTLDPSPFPVQEGQKGARYGVAPDGTSITWDGRCIIPIPEKYRPTASWVQGNIVAIGTNWGKVLLFRFSTDPQAEECAKNATDQHIIMQTMNFHNLDYYYLLPSRRY</sequence>
<evidence type="ECO:0000256" key="2">
    <source>
        <dbReference type="ARBA" id="ARBA00022737"/>
    </source>
</evidence>
<dbReference type="InterPro" id="IPR036322">
    <property type="entry name" value="WD40_repeat_dom_sf"/>
</dbReference>
<dbReference type="EMBL" id="MTYI01000111">
    <property type="protein sequence ID" value="PNP52254.1"/>
    <property type="molecule type" value="Genomic_DNA"/>
</dbReference>
<comment type="caution">
    <text evidence="4">The sequence shown here is derived from an EMBL/GenBank/DDBJ whole genome shotgun (WGS) entry which is preliminary data.</text>
</comment>
<organism evidence="4 5">
    <name type="scientific">Trichoderma harzianum</name>
    <name type="common">Hypocrea lixii</name>
    <dbReference type="NCBI Taxonomy" id="5544"/>
    <lineage>
        <taxon>Eukaryota</taxon>
        <taxon>Fungi</taxon>
        <taxon>Dikarya</taxon>
        <taxon>Ascomycota</taxon>
        <taxon>Pezizomycotina</taxon>
        <taxon>Sordariomycetes</taxon>
        <taxon>Hypocreomycetidae</taxon>
        <taxon>Hypocreales</taxon>
        <taxon>Hypocreaceae</taxon>
        <taxon>Trichoderma</taxon>
    </lineage>
</organism>
<dbReference type="OrthoDB" id="4896910at2759"/>
<dbReference type="PANTHER" id="PTHR19848">
    <property type="entry name" value="WD40 REPEAT PROTEIN"/>
    <property type="match status" value="1"/>
</dbReference>
<reference evidence="4 5" key="1">
    <citation type="submission" date="2017-02" db="EMBL/GenBank/DDBJ databases">
        <title>Genomes of Trichoderma spp. with biocontrol activity.</title>
        <authorList>
            <person name="Gardiner D."/>
            <person name="Kazan K."/>
            <person name="Vos C."/>
            <person name="Harvey P."/>
        </authorList>
    </citation>
    <scope>NUCLEOTIDE SEQUENCE [LARGE SCALE GENOMIC DNA]</scope>
    <source>
        <strain evidence="4 5">Tr1</strain>
    </source>
</reference>
<dbReference type="InterPro" id="IPR001680">
    <property type="entry name" value="WD40_rpt"/>
</dbReference>
<dbReference type="PRINTS" id="PR00320">
    <property type="entry name" value="GPROTEINBRPT"/>
</dbReference>
<dbReference type="SMART" id="SM00320">
    <property type="entry name" value="WD40"/>
    <property type="match status" value="5"/>
</dbReference>
<evidence type="ECO:0000313" key="4">
    <source>
        <dbReference type="EMBL" id="PNP52254.1"/>
    </source>
</evidence>
<evidence type="ECO:0000256" key="1">
    <source>
        <dbReference type="ARBA" id="ARBA00022574"/>
    </source>
</evidence>
<dbReference type="AlphaFoldDB" id="A0A2K0U391"/>
<dbReference type="PROSITE" id="PS50082">
    <property type="entry name" value="WD_REPEATS_2"/>
    <property type="match status" value="4"/>
</dbReference>